<dbReference type="Proteomes" id="UP000515908">
    <property type="component" value="Chromosome 16"/>
</dbReference>
<keyword evidence="2" id="KW-1185">Reference proteome</keyword>
<gene>
    <name evidence="1" type="ORF">ADEAN_000765500</name>
</gene>
<protein>
    <submittedName>
        <fullName evidence="1">Uncharacterized protein</fullName>
    </submittedName>
</protein>
<sequence length="158" mass="17671">MYIQDSPVGGAVIPFSYSASSDGINYYNNNNNYHPPALSTHPLPTLASRATLEQESNRVLGPYLSQLADVTSTHHRLCANLLELPPLRSGNRYLRLEDGPRREEMRNGGKQNRRSVFFVDEVVGNNNYNNPDILTTHVTLRGGGTWPKYFLPSIAQAR</sequence>
<evidence type="ECO:0000313" key="1">
    <source>
        <dbReference type="EMBL" id="CAD2220140.1"/>
    </source>
</evidence>
<dbReference type="VEuPathDB" id="TriTrypDB:ADEAN_000765500"/>
<accession>A0A7G2CJV2</accession>
<evidence type="ECO:0000313" key="2">
    <source>
        <dbReference type="Proteomes" id="UP000515908"/>
    </source>
</evidence>
<dbReference type="EMBL" id="LR877160">
    <property type="protein sequence ID" value="CAD2220140.1"/>
    <property type="molecule type" value="Genomic_DNA"/>
</dbReference>
<name>A0A7G2CJV2_9TRYP</name>
<organism evidence="1 2">
    <name type="scientific">Angomonas deanei</name>
    <dbReference type="NCBI Taxonomy" id="59799"/>
    <lineage>
        <taxon>Eukaryota</taxon>
        <taxon>Discoba</taxon>
        <taxon>Euglenozoa</taxon>
        <taxon>Kinetoplastea</taxon>
        <taxon>Metakinetoplastina</taxon>
        <taxon>Trypanosomatida</taxon>
        <taxon>Trypanosomatidae</taxon>
        <taxon>Strigomonadinae</taxon>
        <taxon>Angomonas</taxon>
    </lineage>
</organism>
<proteinExistence type="predicted"/>
<reference evidence="1 2" key="1">
    <citation type="submission" date="2020-08" db="EMBL/GenBank/DDBJ databases">
        <authorList>
            <person name="Newling K."/>
            <person name="Davey J."/>
            <person name="Forrester S."/>
        </authorList>
    </citation>
    <scope>NUCLEOTIDE SEQUENCE [LARGE SCALE GENOMIC DNA]</scope>
    <source>
        <strain evidence="2">Crithidia deanei Carvalho (ATCC PRA-265)</strain>
    </source>
</reference>
<dbReference type="AlphaFoldDB" id="A0A7G2CJV2"/>